<feature type="region of interest" description="Disordered" evidence="1">
    <location>
        <begin position="1"/>
        <end position="34"/>
    </location>
</feature>
<evidence type="ECO:0000256" key="1">
    <source>
        <dbReference type="SAM" id="MobiDB-lite"/>
    </source>
</evidence>
<organism evidence="2 3">
    <name type="scientific">Lithospermum erythrorhizon</name>
    <name type="common">Purple gromwell</name>
    <name type="synonym">Lithospermum officinale var. erythrorhizon</name>
    <dbReference type="NCBI Taxonomy" id="34254"/>
    <lineage>
        <taxon>Eukaryota</taxon>
        <taxon>Viridiplantae</taxon>
        <taxon>Streptophyta</taxon>
        <taxon>Embryophyta</taxon>
        <taxon>Tracheophyta</taxon>
        <taxon>Spermatophyta</taxon>
        <taxon>Magnoliopsida</taxon>
        <taxon>eudicotyledons</taxon>
        <taxon>Gunneridae</taxon>
        <taxon>Pentapetalae</taxon>
        <taxon>asterids</taxon>
        <taxon>lamiids</taxon>
        <taxon>Boraginales</taxon>
        <taxon>Boraginaceae</taxon>
        <taxon>Boraginoideae</taxon>
        <taxon>Lithospermeae</taxon>
        <taxon>Lithospermum</taxon>
    </lineage>
</organism>
<comment type="caution">
    <text evidence="2">The sequence shown here is derived from an EMBL/GenBank/DDBJ whole genome shotgun (WGS) entry which is preliminary data.</text>
</comment>
<dbReference type="EMBL" id="BAABME010004330">
    <property type="protein sequence ID" value="GAA0161975.1"/>
    <property type="molecule type" value="Genomic_DNA"/>
</dbReference>
<protein>
    <submittedName>
        <fullName evidence="2">Uncharacterized protein</fullName>
    </submittedName>
</protein>
<evidence type="ECO:0000313" key="2">
    <source>
        <dbReference type="EMBL" id="GAA0161975.1"/>
    </source>
</evidence>
<accession>A0AAV3QH44</accession>
<dbReference type="Proteomes" id="UP001454036">
    <property type="component" value="Unassembled WGS sequence"/>
</dbReference>
<keyword evidence="3" id="KW-1185">Reference proteome</keyword>
<gene>
    <name evidence="2" type="ORF">LIER_18170</name>
</gene>
<dbReference type="AlphaFoldDB" id="A0AAV3QH44"/>
<name>A0AAV3QH44_LITER</name>
<proteinExistence type="predicted"/>
<sequence>MEAQKFISKEVKKKPKQKGGKTAESSKKKVSRKHLEAQVFKAKEHQRHLSTTRRVAATPKSLLKYYKKGSGRRALKELQEG</sequence>
<evidence type="ECO:0000313" key="3">
    <source>
        <dbReference type="Proteomes" id="UP001454036"/>
    </source>
</evidence>
<reference evidence="2 3" key="1">
    <citation type="submission" date="2024-01" db="EMBL/GenBank/DDBJ databases">
        <title>The complete chloroplast genome sequence of Lithospermum erythrorhizon: insights into the phylogenetic relationship among Boraginaceae species and the maternal lineages of purple gromwells.</title>
        <authorList>
            <person name="Okada T."/>
            <person name="Watanabe K."/>
        </authorList>
    </citation>
    <scope>NUCLEOTIDE SEQUENCE [LARGE SCALE GENOMIC DNA]</scope>
</reference>